<evidence type="ECO:0000256" key="2">
    <source>
        <dbReference type="ARBA" id="ARBA00022801"/>
    </source>
</evidence>
<dbReference type="Gene3D" id="1.10.10.160">
    <property type="match status" value="1"/>
</dbReference>
<evidence type="ECO:0000259" key="6">
    <source>
        <dbReference type="PROSITE" id="PS51198"/>
    </source>
</evidence>
<organism evidence="7 8">
    <name type="scientific">Chryseobacterium antibioticum</name>
    <dbReference type="NCBI Taxonomy" id="2728847"/>
    <lineage>
        <taxon>Bacteria</taxon>
        <taxon>Pseudomonadati</taxon>
        <taxon>Bacteroidota</taxon>
        <taxon>Flavobacteriia</taxon>
        <taxon>Flavobacteriales</taxon>
        <taxon>Weeksellaceae</taxon>
        <taxon>Chryseobacterium group</taxon>
        <taxon>Chryseobacterium</taxon>
    </lineage>
</organism>
<dbReference type="Pfam" id="PF00580">
    <property type="entry name" value="UvrD-helicase"/>
    <property type="match status" value="1"/>
</dbReference>
<dbReference type="RefSeq" id="WP_169236842.1">
    <property type="nucleotide sequence ID" value="NZ_JABBGI010000049.1"/>
</dbReference>
<feature type="binding site" evidence="5">
    <location>
        <begin position="23"/>
        <end position="30"/>
    </location>
    <ligand>
        <name>ATP</name>
        <dbReference type="ChEBI" id="CHEBI:30616"/>
    </ligand>
</feature>
<name>A0A7Y0AS68_9FLAO</name>
<feature type="domain" description="UvrD-like helicase ATP-binding" evidence="6">
    <location>
        <begin position="2"/>
        <end position="303"/>
    </location>
</feature>
<comment type="caution">
    <text evidence="7">The sequence shown here is derived from an EMBL/GenBank/DDBJ whole genome shotgun (WGS) entry which is preliminary data.</text>
</comment>
<gene>
    <name evidence="7" type="ORF">HHL23_21770</name>
</gene>
<evidence type="ECO:0000256" key="4">
    <source>
        <dbReference type="ARBA" id="ARBA00022840"/>
    </source>
</evidence>
<dbReference type="Proteomes" id="UP000544054">
    <property type="component" value="Unassembled WGS sequence"/>
</dbReference>
<evidence type="ECO:0000256" key="5">
    <source>
        <dbReference type="PROSITE-ProRule" id="PRU00560"/>
    </source>
</evidence>
<dbReference type="GO" id="GO:0003677">
    <property type="term" value="F:DNA binding"/>
    <property type="evidence" value="ECO:0007669"/>
    <property type="project" value="InterPro"/>
</dbReference>
<dbReference type="SUPFAM" id="SSF52540">
    <property type="entry name" value="P-loop containing nucleoside triphosphate hydrolases"/>
    <property type="match status" value="1"/>
</dbReference>
<keyword evidence="4 5" id="KW-0067">ATP-binding</keyword>
<accession>A0A7Y0AS68</accession>
<dbReference type="GO" id="GO:0005524">
    <property type="term" value="F:ATP binding"/>
    <property type="evidence" value="ECO:0007669"/>
    <property type="project" value="UniProtKB-UniRule"/>
</dbReference>
<evidence type="ECO:0000313" key="7">
    <source>
        <dbReference type="EMBL" id="NML72392.1"/>
    </source>
</evidence>
<proteinExistence type="predicted"/>
<sequence>MIFDNSEESTAYLNARGKVVLNACPGSGKTTCIIRKLSLLEAECKNKYGEHTGIVCLSFTNVAKNEILQRYRKVYGYNFRYPNHVSTIDSFINQYITLPYYNLIDNKFERPNIIDQANIIDRLIATTFESEGKVYETIASPANRYKNKQGKPLYRSYAPSTICIDVKGNFSFNGKIPDPKTVDLAEFNKYATAVFAWKKKNGFITSLDSAYLALQLLNNYPQIGIWLVTRFPYIIIDEAQDNSEIQHAIFDKLLDLGLKNLELIGDPYQSLYEWRDAKPQLFANKYTSSSWTGLLLTDNRRSVQRIINFFSIIRCATDVPISSMNVEDRNLAILVYRYTDHNMKLIVGDFETRCINHQFLENHIVVRGKKLLHKMIGEGSEIAPWKDTFPYRILAVKHLFELNSVKDAINELRKLFLNMLHPGMKYPEMQILIREVKEDVAINARLYEYLYKIPPTNQSLLNWSTACIQSMNDHFGIDVTDFFIFKKLIKGFKMVDLKNELVDSYFNKAATNSQNIPVSTIHQIKGATLDALLYFLDETGAGESVGLNSFVSTTSFPNEKQRMIYVACSRPKQLLAIGVPSKTTEKELRTKFGNEIEILTL</sequence>
<dbReference type="EMBL" id="JABBGI010000049">
    <property type="protein sequence ID" value="NML72392.1"/>
    <property type="molecule type" value="Genomic_DNA"/>
</dbReference>
<dbReference type="Gene3D" id="3.40.50.300">
    <property type="entry name" value="P-loop containing nucleotide triphosphate hydrolases"/>
    <property type="match status" value="2"/>
</dbReference>
<dbReference type="InterPro" id="IPR013986">
    <property type="entry name" value="DExx_box_DNA_helicase_dom_sf"/>
</dbReference>
<dbReference type="GO" id="GO:0000725">
    <property type="term" value="P:recombinational repair"/>
    <property type="evidence" value="ECO:0007669"/>
    <property type="project" value="TreeGrafter"/>
</dbReference>
<keyword evidence="1 5" id="KW-0547">Nucleotide-binding</keyword>
<evidence type="ECO:0000256" key="3">
    <source>
        <dbReference type="ARBA" id="ARBA00022806"/>
    </source>
</evidence>
<evidence type="ECO:0000256" key="1">
    <source>
        <dbReference type="ARBA" id="ARBA00022741"/>
    </source>
</evidence>
<dbReference type="AlphaFoldDB" id="A0A7Y0AS68"/>
<dbReference type="GO" id="GO:0043138">
    <property type="term" value="F:3'-5' DNA helicase activity"/>
    <property type="evidence" value="ECO:0007669"/>
    <property type="project" value="TreeGrafter"/>
</dbReference>
<dbReference type="InterPro" id="IPR027417">
    <property type="entry name" value="P-loop_NTPase"/>
</dbReference>
<reference evidence="7 8" key="1">
    <citation type="submission" date="2020-04" db="EMBL/GenBank/DDBJ databases">
        <title>Chryseobacterium sp. RP-3-3 sp. nov., isolated from Jeju soil.</title>
        <authorList>
            <person name="Dahal R.H."/>
        </authorList>
    </citation>
    <scope>NUCLEOTIDE SEQUENCE [LARGE SCALE GENOMIC DNA]</scope>
    <source>
        <strain evidence="7 8">RP-3-3</strain>
    </source>
</reference>
<keyword evidence="2 5" id="KW-0378">Hydrolase</keyword>
<dbReference type="PROSITE" id="PS51198">
    <property type="entry name" value="UVRD_HELICASE_ATP_BIND"/>
    <property type="match status" value="1"/>
</dbReference>
<dbReference type="InterPro" id="IPR014016">
    <property type="entry name" value="UvrD-like_ATP-bd"/>
</dbReference>
<dbReference type="InterPro" id="IPR000212">
    <property type="entry name" value="DNA_helicase_UvrD/REP"/>
</dbReference>
<protein>
    <submittedName>
        <fullName evidence="7">ATP-dependent helicase</fullName>
    </submittedName>
</protein>
<dbReference type="PANTHER" id="PTHR11070:SF3">
    <property type="entry name" value="DNA 3'-5' HELICASE"/>
    <property type="match status" value="1"/>
</dbReference>
<dbReference type="GO" id="GO:0005829">
    <property type="term" value="C:cytosol"/>
    <property type="evidence" value="ECO:0007669"/>
    <property type="project" value="TreeGrafter"/>
</dbReference>
<dbReference type="PANTHER" id="PTHR11070">
    <property type="entry name" value="UVRD / RECB / PCRA DNA HELICASE FAMILY MEMBER"/>
    <property type="match status" value="1"/>
</dbReference>
<dbReference type="GO" id="GO:0016787">
    <property type="term" value="F:hydrolase activity"/>
    <property type="evidence" value="ECO:0007669"/>
    <property type="project" value="UniProtKB-UniRule"/>
</dbReference>
<keyword evidence="8" id="KW-1185">Reference proteome</keyword>
<keyword evidence="3 5" id="KW-0347">Helicase</keyword>
<evidence type="ECO:0000313" key="8">
    <source>
        <dbReference type="Proteomes" id="UP000544054"/>
    </source>
</evidence>